<dbReference type="EMBL" id="JAERQM010000004">
    <property type="protein sequence ID" value="MBU8545127.1"/>
    <property type="molecule type" value="Genomic_DNA"/>
</dbReference>
<name>A0ABS6HBE3_9PROT</name>
<evidence type="ECO:0000313" key="1">
    <source>
        <dbReference type="EMBL" id="MBU8545127.1"/>
    </source>
</evidence>
<dbReference type="PANTHER" id="PTHR31793:SF24">
    <property type="entry name" value="LONG-CHAIN ACYL-COA THIOESTERASE FADM"/>
    <property type="match status" value="1"/>
</dbReference>
<dbReference type="Proteomes" id="UP000689967">
    <property type="component" value="Unassembled WGS sequence"/>
</dbReference>
<proteinExistence type="predicted"/>
<protein>
    <submittedName>
        <fullName evidence="1">Acyl-CoA thioesterase</fullName>
    </submittedName>
</protein>
<sequence>MARTSESARPMIRDHVIRWSECDLYGHVNHTAYLTLFEDLRVAHWQALTGAALAPDRPGPVVAQIEVRYLRGARFNDAVVLTCRTISFRRSSYVQDYALLLDGAPCCTARAVCVVTRQDSGEKVPLTEAWRAALEAQGAVAA</sequence>
<dbReference type="InterPro" id="IPR050563">
    <property type="entry name" value="4-hydroxybenzoyl-CoA_TE"/>
</dbReference>
<organism evidence="1 2">
    <name type="scientific">Falsiroseomonas oleicola</name>
    <dbReference type="NCBI Taxonomy" id="2801474"/>
    <lineage>
        <taxon>Bacteria</taxon>
        <taxon>Pseudomonadati</taxon>
        <taxon>Pseudomonadota</taxon>
        <taxon>Alphaproteobacteria</taxon>
        <taxon>Acetobacterales</taxon>
        <taxon>Roseomonadaceae</taxon>
        <taxon>Falsiroseomonas</taxon>
    </lineage>
</organism>
<accession>A0ABS6HBE3</accession>
<evidence type="ECO:0000313" key="2">
    <source>
        <dbReference type="Proteomes" id="UP000689967"/>
    </source>
</evidence>
<keyword evidence="2" id="KW-1185">Reference proteome</keyword>
<reference evidence="1 2" key="1">
    <citation type="submission" date="2021-01" db="EMBL/GenBank/DDBJ databases">
        <title>Roseomonas sp. nov, a bacterium isolated from an oil production mixture in Yumen Oilfield.</title>
        <authorList>
            <person name="Wu D."/>
        </authorList>
    </citation>
    <scope>NUCLEOTIDE SEQUENCE [LARGE SCALE GENOMIC DNA]</scope>
    <source>
        <strain evidence="1 2">ROY-5-3</strain>
    </source>
</reference>
<dbReference type="PANTHER" id="PTHR31793">
    <property type="entry name" value="4-HYDROXYBENZOYL-COA THIOESTERASE FAMILY MEMBER"/>
    <property type="match status" value="1"/>
</dbReference>
<gene>
    <name evidence="1" type="ORF">JJQ90_15510</name>
</gene>
<comment type="caution">
    <text evidence="1">The sequence shown here is derived from an EMBL/GenBank/DDBJ whole genome shotgun (WGS) entry which is preliminary data.</text>
</comment>
<dbReference type="Pfam" id="PF13279">
    <property type="entry name" value="4HBT_2"/>
    <property type="match status" value="1"/>
</dbReference>
<dbReference type="RefSeq" id="WP_216876918.1">
    <property type="nucleotide sequence ID" value="NZ_JAERQM010000004.1"/>
</dbReference>
<dbReference type="CDD" id="cd00586">
    <property type="entry name" value="4HBT"/>
    <property type="match status" value="1"/>
</dbReference>